<proteinExistence type="predicted"/>
<feature type="compositionally biased region" description="Polar residues" evidence="1">
    <location>
        <begin position="444"/>
        <end position="471"/>
    </location>
</feature>
<dbReference type="InterPro" id="IPR025558">
    <property type="entry name" value="DUF4283"/>
</dbReference>
<dbReference type="Gene3D" id="3.60.10.10">
    <property type="entry name" value="Endonuclease/exonuclease/phosphatase"/>
    <property type="match status" value="1"/>
</dbReference>
<gene>
    <name evidence="3" type="ORF">OSB04_un000101</name>
</gene>
<organism evidence="3 4">
    <name type="scientific">Centaurea solstitialis</name>
    <name type="common">yellow star-thistle</name>
    <dbReference type="NCBI Taxonomy" id="347529"/>
    <lineage>
        <taxon>Eukaryota</taxon>
        <taxon>Viridiplantae</taxon>
        <taxon>Streptophyta</taxon>
        <taxon>Embryophyta</taxon>
        <taxon>Tracheophyta</taxon>
        <taxon>Spermatophyta</taxon>
        <taxon>Magnoliopsida</taxon>
        <taxon>eudicotyledons</taxon>
        <taxon>Gunneridae</taxon>
        <taxon>Pentapetalae</taxon>
        <taxon>asterids</taxon>
        <taxon>campanulids</taxon>
        <taxon>Asterales</taxon>
        <taxon>Asteraceae</taxon>
        <taxon>Carduoideae</taxon>
        <taxon>Cardueae</taxon>
        <taxon>Centaureinae</taxon>
        <taxon>Centaurea</taxon>
    </lineage>
</organism>
<dbReference type="SUPFAM" id="SSF56219">
    <property type="entry name" value="DNase I-like"/>
    <property type="match status" value="1"/>
</dbReference>
<sequence>MAALDDVRVVDSVDDSDDDDSDLGDESNNGLAKAAAMGVSPRVPSRVSIPKSSAARVLNSFSAAPRVSSIASDARVTDASTVLSSNTSTTSARVSGVSTASNASMVMVSDAPAVLFSDATTVSAARVSSSVESKGVSAVGPVGPNSYASVLNVAKNSKGNSLSFFPLEDKSSSKIEIPLELLKKSSAKYECTLYGYFLGPRLYFPTVEKDVKRLWGKFGFQEAMMNNHGFLFFRFSSADGMRQVMEEGPWMIRGVPLFVFPWDPLQGLVKPEHKTCPLWVKLHNVPLVAFNREGVARIASALGEPKLMDDHTAAMCDNAWGRPGFAKVLIDVWAVGELKRELAVVVPNLYGGKGVEVKIEVEYLWEPSQCSHCKVFGHKVAACAKAEIEKIKAKGKAKQVVDNEGFTVVANKKHKGIKIQEPKSIPLKKPTQVYVPIKKGDVGSSGTKNSSAVESLPNQPSTLHKSSSSLKETPPGVATPKVPVSVCTTDTQASNKEPFSNLKLFMARRGKPISTSNAFSSLDTDEGVGVTNTVEEFLDDRTDDLSVLGLNSSVKQREVKFFISSSSLSLCVLLETHLYASKLVDCAKSVFGSWEWNSNQIHSQRGVRILVGWNPVVLDATVIGMSDQVLHCQLRIKHSGTSFLASFVYGSNKLIVRRHLWEDLRLFSSLAAMQPWIVMGDFNAILSPDESVGSPIRRDARMEEFVECVESLNVFDLRCMGSFFTWAQKPLSEGGIYRKLDRVMNSVALFLSRGISDHSSCIITLDTCQSKARCPFKFDNFLALRSEFLDVVKCAWDFSMEGTYMYILLQKLRNLKQPLRVLRSSTGNVSARVKEKRSIVDHAQSRVDLNPRDLVQQDNLSFAVRHLQEALKVEDSYFRQRAKVRWIKEGDLNTSFFHNAVKERKNRSFIHSVTNSNGEEVHGAAVGKAFVEHFRSILGARDMEVKPDIPPDFFVNRLSIEDANFMTRPITKAEVKLAMWDIGDDRAPGSDGYTASFFKAAWSVVGKDVEMAVQDFFYRGRLARQVNHTAICLLPKHANASKVTDFRPISLCTVLYKCIAKIISWRIKESLDFLVSPNQSAFIPGRRISDNIMMAYELVQGYDRQNGPPRCSFKIDIQKAYDSVDWCFLCTILDRMGFHPIMRHWIMELVATTSFSIMVNGDSHGFFKGERGIRQGCPLSPYLFTLVMEAFSAIFMHKVMTDQRFAFHRGCEGLSLTHLCFADDLMVFARGDVGSVVVLKEVLAEFGSISGLKPSLAKSAVYFSNVDPDTQHSILQVLSFQVGTLPFRYLGVPLSSKKLVVADFAILVDKVRSRILNWKSKFLSFGGRLQLIKSVLESLQLYWMAIVTFPTSITHTIEKLFRDFLWAHGNSSRGKVKVSWEVVCKPKLAGGLGLKRLPMWNRALLVSHIWDILRKKKSVWVTWIHLHRLSGSTFWTVQPTNNSSWIWRKLLDLREQVRPFFFSSLGNGLSTNAWEDKWLSVGSLSSLIPFRLMHGEGFTKSSTVSEVLTTIQHSWPQPWLLRFPALSEVTVPALNQNTRDQVMWLNMFQIPRPFSIKEVWRSFLGNLEVVPWFDVCWFKHHIPKHSFCLWLAILNRLPTQDRLLQWGIGSDRMSCLLCNGDMDSRDHLFFRCSYSSSFWKLVRNEIGCMTNDAWDDVLHDLTHRRWHPGEVRKQLFFAGSIYYIWRERNNRLFNGLKRGSALLFSDLKLHIDTRCRSTSTNVEDLINRGESSGIAGLT</sequence>
<dbReference type="SUPFAM" id="SSF56672">
    <property type="entry name" value="DNA/RNA polymerases"/>
    <property type="match status" value="1"/>
</dbReference>
<dbReference type="Pfam" id="PF14111">
    <property type="entry name" value="DUF4283"/>
    <property type="match status" value="1"/>
</dbReference>
<feature type="domain" description="Reverse transcriptase" evidence="2">
    <location>
        <begin position="1015"/>
        <end position="1294"/>
    </location>
</feature>
<evidence type="ECO:0000259" key="2">
    <source>
        <dbReference type="PROSITE" id="PS50878"/>
    </source>
</evidence>
<dbReference type="EMBL" id="JARYMX010000011">
    <property type="protein sequence ID" value="KAJ9536716.1"/>
    <property type="molecule type" value="Genomic_DNA"/>
</dbReference>
<dbReference type="PANTHER" id="PTHR33116:SF84">
    <property type="entry name" value="RNA-DIRECTED DNA POLYMERASE"/>
    <property type="match status" value="1"/>
</dbReference>
<dbReference type="InterPro" id="IPR036691">
    <property type="entry name" value="Endo/exonu/phosph_ase_sf"/>
</dbReference>
<comment type="caution">
    <text evidence="3">The sequence shown here is derived from an EMBL/GenBank/DDBJ whole genome shotgun (WGS) entry which is preliminary data.</text>
</comment>
<dbReference type="PANTHER" id="PTHR33116">
    <property type="entry name" value="REVERSE TRANSCRIPTASE ZINC-BINDING DOMAIN-CONTAINING PROTEIN-RELATED-RELATED"/>
    <property type="match status" value="1"/>
</dbReference>
<feature type="region of interest" description="Disordered" evidence="1">
    <location>
        <begin position="438"/>
        <end position="482"/>
    </location>
</feature>
<dbReference type="Proteomes" id="UP001172457">
    <property type="component" value="Unassembled WGS sequence"/>
</dbReference>
<dbReference type="InterPro" id="IPR026960">
    <property type="entry name" value="RVT-Znf"/>
</dbReference>
<keyword evidence="4" id="KW-1185">Reference proteome</keyword>
<dbReference type="CDD" id="cd01650">
    <property type="entry name" value="RT_nLTR_like"/>
    <property type="match status" value="1"/>
</dbReference>
<evidence type="ECO:0000256" key="1">
    <source>
        <dbReference type="SAM" id="MobiDB-lite"/>
    </source>
</evidence>
<accession>A0AA38SIQ3</accession>
<protein>
    <recommendedName>
        <fullName evidence="2">Reverse transcriptase domain-containing protein</fullName>
    </recommendedName>
</protein>
<dbReference type="InterPro" id="IPR043502">
    <property type="entry name" value="DNA/RNA_pol_sf"/>
</dbReference>
<dbReference type="InterPro" id="IPR000477">
    <property type="entry name" value="RT_dom"/>
</dbReference>
<dbReference type="Pfam" id="PF13966">
    <property type="entry name" value="zf-RVT"/>
    <property type="match status" value="1"/>
</dbReference>
<dbReference type="PROSITE" id="PS50878">
    <property type="entry name" value="RT_POL"/>
    <property type="match status" value="1"/>
</dbReference>
<dbReference type="Pfam" id="PF00078">
    <property type="entry name" value="RVT_1"/>
    <property type="match status" value="1"/>
</dbReference>
<feature type="compositionally biased region" description="Acidic residues" evidence="1">
    <location>
        <begin position="12"/>
        <end position="25"/>
    </location>
</feature>
<feature type="region of interest" description="Disordered" evidence="1">
    <location>
        <begin position="1"/>
        <end position="39"/>
    </location>
</feature>
<reference evidence="3" key="1">
    <citation type="submission" date="2023-03" db="EMBL/GenBank/DDBJ databases">
        <title>Chromosome-scale reference genome and RAD-based genetic map of yellow starthistle (Centaurea solstitialis) reveal putative structural variation and QTLs associated with invader traits.</title>
        <authorList>
            <person name="Reatini B."/>
            <person name="Cang F.A."/>
            <person name="Jiang Q."/>
            <person name="Mckibben M.T.W."/>
            <person name="Barker M.S."/>
            <person name="Rieseberg L.H."/>
            <person name="Dlugosch K.M."/>
        </authorList>
    </citation>
    <scope>NUCLEOTIDE SEQUENCE</scope>
    <source>
        <strain evidence="3">CAN-66</strain>
        <tissue evidence="3">Leaf</tissue>
    </source>
</reference>
<name>A0AA38SIQ3_9ASTR</name>
<evidence type="ECO:0000313" key="3">
    <source>
        <dbReference type="EMBL" id="KAJ9536716.1"/>
    </source>
</evidence>
<evidence type="ECO:0000313" key="4">
    <source>
        <dbReference type="Proteomes" id="UP001172457"/>
    </source>
</evidence>
<feature type="compositionally biased region" description="Basic and acidic residues" evidence="1">
    <location>
        <begin position="1"/>
        <end position="11"/>
    </location>
</feature>